<evidence type="ECO:0000259" key="2">
    <source>
        <dbReference type="Pfam" id="PF04024"/>
    </source>
</evidence>
<feature type="transmembrane region" description="Helical" evidence="1">
    <location>
        <begin position="275"/>
        <end position="294"/>
    </location>
</feature>
<proteinExistence type="predicted"/>
<evidence type="ECO:0000256" key="1">
    <source>
        <dbReference type="SAM" id="Phobius"/>
    </source>
</evidence>
<dbReference type="InterPro" id="IPR007168">
    <property type="entry name" value="Phageshock_PspC_N"/>
</dbReference>
<keyword evidence="1" id="KW-0812">Transmembrane</keyword>
<dbReference type="Pfam" id="PF04024">
    <property type="entry name" value="PspC"/>
    <property type="match status" value="1"/>
</dbReference>
<feature type="transmembrane region" description="Helical" evidence="1">
    <location>
        <begin position="248"/>
        <end position="269"/>
    </location>
</feature>
<dbReference type="InParanoid" id="A0A543AWU8"/>
<dbReference type="RefSeq" id="WP_142039366.1">
    <property type="nucleotide sequence ID" value="NZ_JBHTGS010000001.1"/>
</dbReference>
<dbReference type="AlphaFoldDB" id="A0A543AWU8"/>
<feature type="transmembrane region" description="Helical" evidence="1">
    <location>
        <begin position="299"/>
        <end position="318"/>
    </location>
</feature>
<keyword evidence="1" id="KW-0472">Membrane</keyword>
<evidence type="ECO:0000313" key="4">
    <source>
        <dbReference type="Proteomes" id="UP000317043"/>
    </source>
</evidence>
<sequence>MTTDVSDATQPAATGGWLAPCGLIRPREDRHIAGVCAALGRASGTDPLLWRAGLGVLVVFAGTGLLLYGVAWLLFPQEGDEVSALGGLLRRGRSSTSILSTLLLVVMVVTLWVIVLLNPATYPVVSLGAAAMLLSALAQPRVIDAPTSPAPSASTGSAYRIPFAPRGPFARTRRETVAAELPAWDTETTTVQLPAADHTRVEPTPTVEADTEPLETADSAAAITTVPTTPQRLEGVPARRRFSSRLNLLGLAVVSIAMGVMAIVSLSGVAVPGSAFLSVALLLIGVVVMIGTWWGRSRLWIVMGLILSLLVAADYLFIGQRPDGVVNATMVPLTVEEIPSEWSVWFSEADLDLTRVEFSDDVDQTVEVLVRGGSGRVVLPSDVDVILLTSINGGVVMFEEYGDVTYFDGWESYHDLGSEGGDGPGGGTLTIDVTVEFGGFEVVRE</sequence>
<keyword evidence="1" id="KW-1133">Transmembrane helix</keyword>
<dbReference type="OrthoDB" id="3208990at2"/>
<comment type="caution">
    <text evidence="3">The sequence shown here is derived from an EMBL/GenBank/DDBJ whole genome shotgun (WGS) entry which is preliminary data.</text>
</comment>
<evidence type="ECO:0000313" key="3">
    <source>
        <dbReference type="EMBL" id="TQL77055.1"/>
    </source>
</evidence>
<protein>
    <submittedName>
        <fullName evidence="3">Phage shock protein C (PspC) family protein</fullName>
    </submittedName>
</protein>
<feature type="domain" description="Phage shock protein PspC N-terminal" evidence="2">
    <location>
        <begin position="23"/>
        <end position="78"/>
    </location>
</feature>
<accession>A0A543AWU8</accession>
<dbReference type="EMBL" id="VFOW01000001">
    <property type="protein sequence ID" value="TQL77055.1"/>
    <property type="molecule type" value="Genomic_DNA"/>
</dbReference>
<feature type="transmembrane region" description="Helical" evidence="1">
    <location>
        <begin position="96"/>
        <end position="114"/>
    </location>
</feature>
<dbReference type="Proteomes" id="UP000317043">
    <property type="component" value="Unassembled WGS sequence"/>
</dbReference>
<feature type="transmembrane region" description="Helical" evidence="1">
    <location>
        <begin position="48"/>
        <end position="75"/>
    </location>
</feature>
<name>A0A543AWU8_9ACTN</name>
<organism evidence="3 4">
    <name type="scientific">Stackebrandtia endophytica</name>
    <dbReference type="NCBI Taxonomy" id="1496996"/>
    <lineage>
        <taxon>Bacteria</taxon>
        <taxon>Bacillati</taxon>
        <taxon>Actinomycetota</taxon>
        <taxon>Actinomycetes</taxon>
        <taxon>Glycomycetales</taxon>
        <taxon>Glycomycetaceae</taxon>
        <taxon>Stackebrandtia</taxon>
    </lineage>
</organism>
<reference evidence="3 4" key="1">
    <citation type="submission" date="2019-06" db="EMBL/GenBank/DDBJ databases">
        <title>Sequencing the genomes of 1000 actinobacteria strains.</title>
        <authorList>
            <person name="Klenk H.-P."/>
        </authorList>
    </citation>
    <scope>NUCLEOTIDE SEQUENCE [LARGE SCALE GENOMIC DNA]</scope>
    <source>
        <strain evidence="3 4">DSM 45928</strain>
    </source>
</reference>
<gene>
    <name evidence="3" type="ORF">FB566_2599</name>
</gene>
<keyword evidence="4" id="KW-1185">Reference proteome</keyword>